<accession>A0A5C3LRA9</accession>
<dbReference type="SUPFAM" id="SSF47954">
    <property type="entry name" value="Cyclin-like"/>
    <property type="match status" value="1"/>
</dbReference>
<dbReference type="InterPro" id="IPR036915">
    <property type="entry name" value="Cyclin-like_sf"/>
</dbReference>
<reference evidence="1 2" key="1">
    <citation type="journal article" date="2019" name="Nat. Ecol. Evol.">
        <title>Megaphylogeny resolves global patterns of mushroom evolution.</title>
        <authorList>
            <person name="Varga T."/>
            <person name="Krizsan K."/>
            <person name="Foldi C."/>
            <person name="Dima B."/>
            <person name="Sanchez-Garcia M."/>
            <person name="Sanchez-Ramirez S."/>
            <person name="Szollosi G.J."/>
            <person name="Szarkandi J.G."/>
            <person name="Papp V."/>
            <person name="Albert L."/>
            <person name="Andreopoulos W."/>
            <person name="Angelini C."/>
            <person name="Antonin V."/>
            <person name="Barry K.W."/>
            <person name="Bougher N.L."/>
            <person name="Buchanan P."/>
            <person name="Buyck B."/>
            <person name="Bense V."/>
            <person name="Catcheside P."/>
            <person name="Chovatia M."/>
            <person name="Cooper J."/>
            <person name="Damon W."/>
            <person name="Desjardin D."/>
            <person name="Finy P."/>
            <person name="Geml J."/>
            <person name="Haridas S."/>
            <person name="Hughes K."/>
            <person name="Justo A."/>
            <person name="Karasinski D."/>
            <person name="Kautmanova I."/>
            <person name="Kiss B."/>
            <person name="Kocsube S."/>
            <person name="Kotiranta H."/>
            <person name="LaButti K.M."/>
            <person name="Lechner B.E."/>
            <person name="Liimatainen K."/>
            <person name="Lipzen A."/>
            <person name="Lukacs Z."/>
            <person name="Mihaltcheva S."/>
            <person name="Morgado L.N."/>
            <person name="Niskanen T."/>
            <person name="Noordeloos M.E."/>
            <person name="Ohm R.A."/>
            <person name="Ortiz-Santana B."/>
            <person name="Ovrebo C."/>
            <person name="Racz N."/>
            <person name="Riley R."/>
            <person name="Savchenko A."/>
            <person name="Shiryaev A."/>
            <person name="Soop K."/>
            <person name="Spirin V."/>
            <person name="Szebenyi C."/>
            <person name="Tomsovsky M."/>
            <person name="Tulloss R.E."/>
            <person name="Uehling J."/>
            <person name="Grigoriev I.V."/>
            <person name="Vagvolgyi C."/>
            <person name="Papp T."/>
            <person name="Martin F.M."/>
            <person name="Miettinen O."/>
            <person name="Hibbett D.S."/>
            <person name="Nagy L.G."/>
        </authorList>
    </citation>
    <scope>NUCLEOTIDE SEQUENCE [LARGE SCALE GENOMIC DNA]</scope>
    <source>
        <strain evidence="1 2">CBS 166.37</strain>
    </source>
</reference>
<dbReference type="Gene3D" id="1.10.472.10">
    <property type="entry name" value="Cyclin-like"/>
    <property type="match status" value="1"/>
</dbReference>
<keyword evidence="2" id="KW-1185">Reference proteome</keyword>
<gene>
    <name evidence="1" type="ORF">BDQ12DRAFT_305403</name>
</gene>
<dbReference type="STRING" id="68775.A0A5C3LRA9"/>
<protein>
    <submittedName>
        <fullName evidence="1">Uncharacterized protein</fullName>
    </submittedName>
</protein>
<proteinExistence type="predicted"/>
<dbReference type="OrthoDB" id="511529at2759"/>
<sequence>MYMLAVEHKFAKDRKSLNVVAVCLYITCRQKETWNYMLTAFRICYKSLSSSWDTLTYSSCKSSIYGCHSSTPRTTPPAR</sequence>
<evidence type="ECO:0000313" key="2">
    <source>
        <dbReference type="Proteomes" id="UP000308652"/>
    </source>
</evidence>
<name>A0A5C3LRA9_9AGAR</name>
<dbReference type="AlphaFoldDB" id="A0A5C3LRA9"/>
<dbReference type="Proteomes" id="UP000308652">
    <property type="component" value="Unassembled WGS sequence"/>
</dbReference>
<evidence type="ECO:0000313" key="1">
    <source>
        <dbReference type="EMBL" id="TFK35689.1"/>
    </source>
</evidence>
<dbReference type="EMBL" id="ML213619">
    <property type="protein sequence ID" value="TFK35689.1"/>
    <property type="molecule type" value="Genomic_DNA"/>
</dbReference>
<organism evidence="1 2">
    <name type="scientific">Crucibulum laeve</name>
    <dbReference type="NCBI Taxonomy" id="68775"/>
    <lineage>
        <taxon>Eukaryota</taxon>
        <taxon>Fungi</taxon>
        <taxon>Dikarya</taxon>
        <taxon>Basidiomycota</taxon>
        <taxon>Agaricomycotina</taxon>
        <taxon>Agaricomycetes</taxon>
        <taxon>Agaricomycetidae</taxon>
        <taxon>Agaricales</taxon>
        <taxon>Agaricineae</taxon>
        <taxon>Nidulariaceae</taxon>
        <taxon>Crucibulum</taxon>
    </lineage>
</organism>